<dbReference type="STRING" id="1255043.TVNIR_1361"/>
<keyword evidence="2" id="KW-1185">Reference proteome</keyword>
<organism evidence="1 2">
    <name type="scientific">Thioalkalivibrio nitratireducens (strain DSM 14787 / UNIQEM 213 / ALEN2)</name>
    <dbReference type="NCBI Taxonomy" id="1255043"/>
    <lineage>
        <taxon>Bacteria</taxon>
        <taxon>Pseudomonadati</taxon>
        <taxon>Pseudomonadota</taxon>
        <taxon>Gammaproteobacteria</taxon>
        <taxon>Chromatiales</taxon>
        <taxon>Ectothiorhodospiraceae</taxon>
        <taxon>Thioalkalivibrio</taxon>
    </lineage>
</organism>
<sequence>MPERTIDVALRHGTIQRTLYELLCQEAGAANVRIEHPLAFGVRVDAAVRSDSGLAFYEVKVAPTVQSCVRTALGQLLEYAYWPSAERAHELIVVGEAEIDDEARAYLHLLRGRFALPVWYRRVDVDREILGPRT</sequence>
<accession>L0DVJ3</accession>
<dbReference type="Proteomes" id="UP000010809">
    <property type="component" value="Chromosome"/>
</dbReference>
<dbReference type="EMBL" id="CP003989">
    <property type="protein sequence ID" value="AGA33032.1"/>
    <property type="molecule type" value="Genomic_DNA"/>
</dbReference>
<dbReference type="HOGENOM" id="CLU_1895241_0_0_6"/>
<reference evidence="1" key="1">
    <citation type="submission" date="2015-12" db="EMBL/GenBank/DDBJ databases">
        <authorList>
            <person name="Tikhonova T.V."/>
            <person name="Pavlov A.R."/>
            <person name="Beletsky A.V."/>
            <person name="Mardanov A.V."/>
            <person name="Sorokin D.Y."/>
            <person name="Ravin N.V."/>
            <person name="Popov V.O."/>
        </authorList>
    </citation>
    <scope>NUCLEOTIDE SEQUENCE</scope>
    <source>
        <strain evidence="1">DSM 14787</strain>
    </source>
</reference>
<evidence type="ECO:0000313" key="1">
    <source>
        <dbReference type="EMBL" id="AGA33032.1"/>
    </source>
</evidence>
<dbReference type="eggNOG" id="ENOG5032X9K">
    <property type="taxonomic scope" value="Bacteria"/>
</dbReference>
<evidence type="ECO:0000313" key="2">
    <source>
        <dbReference type="Proteomes" id="UP000010809"/>
    </source>
</evidence>
<dbReference type="AlphaFoldDB" id="L0DVJ3"/>
<dbReference type="KEGG" id="tni:TVNIR_1361"/>
<name>L0DVJ3_THIND</name>
<protein>
    <submittedName>
        <fullName evidence="1">Uncharacterized protein</fullName>
    </submittedName>
</protein>
<proteinExistence type="predicted"/>
<dbReference type="PATRIC" id="fig|1255043.3.peg.1377"/>
<gene>
    <name evidence="1" type="ordered locus">TVNIR_1361</name>
</gene>